<dbReference type="SMART" id="SM00442">
    <property type="entry name" value="FGF"/>
    <property type="match status" value="1"/>
</dbReference>
<evidence type="ECO:0000313" key="3">
    <source>
        <dbReference type="EMBL" id="RZC34927.1"/>
    </source>
</evidence>
<comment type="similarity">
    <text evidence="1">Belongs to the heparin-binding growth factors family.</text>
</comment>
<dbReference type="SUPFAM" id="SSF50353">
    <property type="entry name" value="Cytokine"/>
    <property type="match status" value="1"/>
</dbReference>
<dbReference type="Proteomes" id="UP000292052">
    <property type="component" value="Unassembled WGS sequence"/>
</dbReference>
<gene>
    <name evidence="3" type="ORF">BDFB_006724</name>
</gene>
<dbReference type="Gene3D" id="2.80.10.50">
    <property type="match status" value="1"/>
</dbReference>
<feature type="compositionally biased region" description="Basic residues" evidence="2">
    <location>
        <begin position="157"/>
        <end position="167"/>
    </location>
</feature>
<proteinExistence type="inferred from homology"/>
<dbReference type="InterPro" id="IPR008996">
    <property type="entry name" value="IL1/FGF"/>
</dbReference>
<dbReference type="EMBL" id="QDEB01075501">
    <property type="protein sequence ID" value="RZC34927.1"/>
    <property type="molecule type" value="Genomic_DNA"/>
</dbReference>
<dbReference type="InterPro" id="IPR002209">
    <property type="entry name" value="Fibroblast_GF_fam"/>
</dbReference>
<dbReference type="AlphaFoldDB" id="A0A482VRL2"/>
<feature type="compositionally biased region" description="Basic residues" evidence="2">
    <location>
        <begin position="209"/>
        <end position="224"/>
    </location>
</feature>
<feature type="compositionally biased region" description="Basic residues" evidence="2">
    <location>
        <begin position="131"/>
        <end position="144"/>
    </location>
</feature>
<evidence type="ECO:0000313" key="4">
    <source>
        <dbReference type="Proteomes" id="UP000292052"/>
    </source>
</evidence>
<evidence type="ECO:0000256" key="1">
    <source>
        <dbReference type="ARBA" id="ARBA00007936"/>
    </source>
</evidence>
<dbReference type="OrthoDB" id="5987799at2759"/>
<feature type="region of interest" description="Disordered" evidence="2">
    <location>
        <begin position="179"/>
        <end position="282"/>
    </location>
</feature>
<dbReference type="GO" id="GO:0008083">
    <property type="term" value="F:growth factor activity"/>
    <property type="evidence" value="ECO:0007669"/>
    <property type="project" value="InterPro"/>
</dbReference>
<keyword evidence="4" id="KW-1185">Reference proteome</keyword>
<name>A0A482VRL2_ASBVE</name>
<dbReference type="STRING" id="1661398.A0A482VRL2"/>
<accession>A0A482VRL2</accession>
<dbReference type="Pfam" id="PF00167">
    <property type="entry name" value="FGF"/>
    <property type="match status" value="1"/>
</dbReference>
<comment type="caution">
    <text evidence="3">The sequence shown here is derived from an EMBL/GenBank/DDBJ whole genome shotgun (WGS) entry which is preliminary data.</text>
</comment>
<protein>
    <submittedName>
        <fullName evidence="3">FGF domain containing protein</fullName>
    </submittedName>
</protein>
<reference evidence="3 4" key="1">
    <citation type="submission" date="2017-03" db="EMBL/GenBank/DDBJ databases">
        <title>Genome of the blue death feigning beetle - Asbolus verrucosus.</title>
        <authorList>
            <person name="Rider S.D."/>
        </authorList>
    </citation>
    <scope>NUCLEOTIDE SEQUENCE [LARGE SCALE GENOMIC DNA]</scope>
    <source>
        <strain evidence="3">Butters</strain>
        <tissue evidence="3">Head and leg muscle</tissue>
    </source>
</reference>
<sequence length="282" mass="32471">MSKLDDFLQRLLVLGLLYNREFENDECTFNENIEPHNYNTYTSTKYSNGRRTLYLALNRRGQPRRVLLRAHQPQGNVTTYIRVLTRAVSQERLDNLLHPVRHHTRCSSTTLQSKGRLPTLTTDRPTDPSRCGRRRKRKKKRRKCQTANGENDTELCHKRRTTSNHRKLQPNRLVKKCENENSDECQRDVTVKKKKQKTNIGDNKLLSGPKKKKNAKKGGKKRHQVITSTEVATTAADDVTHDEDYGLDSTTHWEWEDSTAIPDMSMSISMSMPGAPTSAQPD</sequence>
<evidence type="ECO:0000256" key="2">
    <source>
        <dbReference type="SAM" id="MobiDB-lite"/>
    </source>
</evidence>
<feature type="compositionally biased region" description="Basic and acidic residues" evidence="2">
    <location>
        <begin position="179"/>
        <end position="191"/>
    </location>
</feature>
<feature type="region of interest" description="Disordered" evidence="2">
    <location>
        <begin position="107"/>
        <end position="167"/>
    </location>
</feature>
<organism evidence="3 4">
    <name type="scientific">Asbolus verrucosus</name>
    <name type="common">Desert ironclad beetle</name>
    <dbReference type="NCBI Taxonomy" id="1661398"/>
    <lineage>
        <taxon>Eukaryota</taxon>
        <taxon>Metazoa</taxon>
        <taxon>Ecdysozoa</taxon>
        <taxon>Arthropoda</taxon>
        <taxon>Hexapoda</taxon>
        <taxon>Insecta</taxon>
        <taxon>Pterygota</taxon>
        <taxon>Neoptera</taxon>
        <taxon>Endopterygota</taxon>
        <taxon>Coleoptera</taxon>
        <taxon>Polyphaga</taxon>
        <taxon>Cucujiformia</taxon>
        <taxon>Tenebrionidae</taxon>
        <taxon>Pimeliinae</taxon>
        <taxon>Asbolus</taxon>
    </lineage>
</organism>